<evidence type="ECO:0000256" key="6">
    <source>
        <dbReference type="ARBA" id="ARBA00022989"/>
    </source>
</evidence>
<evidence type="ECO:0000313" key="15">
    <source>
        <dbReference type="Proteomes" id="UP000019377"/>
    </source>
</evidence>
<dbReference type="OMA" id="IWVPNAY"/>
<dbReference type="AlphaFoldDB" id="V5GI10"/>
<dbReference type="PANTHER" id="PTHR23501">
    <property type="entry name" value="MAJOR FACILITATOR SUPERFAMILY"/>
    <property type="match status" value="1"/>
</dbReference>
<keyword evidence="6 12" id="KW-1133">Transmembrane helix</keyword>
<accession>V5GI10</accession>
<evidence type="ECO:0000259" key="13">
    <source>
        <dbReference type="PROSITE" id="PS50850"/>
    </source>
</evidence>
<proteinExistence type="inferred from homology"/>
<gene>
    <name evidence="14" type="ORF">PSEUBRA_SCAF5g02440</name>
</gene>
<dbReference type="SUPFAM" id="SSF103473">
    <property type="entry name" value="MFS general substrate transporter"/>
    <property type="match status" value="1"/>
</dbReference>
<dbReference type="Gene3D" id="1.20.1250.20">
    <property type="entry name" value="MFS general substrate transporter like domains"/>
    <property type="match status" value="1"/>
</dbReference>
<dbReference type="Gene3D" id="1.20.1720.10">
    <property type="entry name" value="Multidrug resistance protein D"/>
    <property type="match status" value="1"/>
</dbReference>
<keyword evidence="7 12" id="KW-0472">Membrane</keyword>
<evidence type="ECO:0000256" key="8">
    <source>
        <dbReference type="ARBA" id="ARBA00023180"/>
    </source>
</evidence>
<feature type="transmembrane region" description="Helical" evidence="12">
    <location>
        <begin position="166"/>
        <end position="190"/>
    </location>
</feature>
<dbReference type="EMBL" id="KI545891">
    <property type="protein sequence ID" value="EST05592.1"/>
    <property type="molecule type" value="Genomic_DNA"/>
</dbReference>
<feature type="transmembrane region" description="Helical" evidence="12">
    <location>
        <begin position="400"/>
        <end position="418"/>
    </location>
</feature>
<name>V5GI10_KALBG</name>
<dbReference type="InterPro" id="IPR020846">
    <property type="entry name" value="MFS_dom"/>
</dbReference>
<feature type="transmembrane region" description="Helical" evidence="12">
    <location>
        <begin position="346"/>
        <end position="365"/>
    </location>
</feature>
<dbReference type="Pfam" id="PF07690">
    <property type="entry name" value="MFS_1"/>
    <property type="match status" value="1"/>
</dbReference>
<dbReference type="FunFam" id="1.20.1250.20:FF:000484">
    <property type="entry name" value="MFS general substrate transporter"/>
    <property type="match status" value="1"/>
</dbReference>
<evidence type="ECO:0000256" key="4">
    <source>
        <dbReference type="ARBA" id="ARBA00022475"/>
    </source>
</evidence>
<feature type="transmembrane region" description="Helical" evidence="12">
    <location>
        <begin position="85"/>
        <end position="104"/>
    </location>
</feature>
<dbReference type="InterPro" id="IPR011701">
    <property type="entry name" value="MFS"/>
</dbReference>
<keyword evidence="4" id="KW-1003">Cell membrane</keyword>
<dbReference type="STRING" id="1365824.V5GI10"/>
<keyword evidence="15" id="KW-1185">Reference proteome</keyword>
<dbReference type="GO" id="GO:0022857">
    <property type="term" value="F:transmembrane transporter activity"/>
    <property type="evidence" value="ECO:0007669"/>
    <property type="project" value="InterPro"/>
</dbReference>
<sequence length="660" mass="70879">MNPFTQFTPSQAEEQPSSPTRTRLIEYGLHDKSGKKTLKFWTLILAFAITVMLTALDMTMISTALPSIVEDLPASTVAGGWVTSSYLLTVTAFQPLFGGLSCVIGRRWSAVLAVLLFVGGSILCGSANSLLFLVIGRGVQGLGGGGIQAIGEITVSDITTLRERGFFVGIFGLVFAVASFVAPVLGGYFSDHDWRWIFWINIPIGTVALVMLVPTTNLPVPSMPLKTKLAKMDIVGNLVLLGSVVGILIAVTEGGVSYPWSSVYIWAPLTAGLAGFLLFLVIEFVPNPLSTQPVLPLKLFSNRTACSAFLMTFLHGVATYGAIYALPIYFQAIKDEQPLRSAVSTFPSTAPSAPFAIVAGIIMAVTGKYRDLTYVGWAFAAGGFGWMTRFEVGTPEWELITAQIVGGIGIGILFAITLPPIQASLPIDELETATATYAFCRSFGAIWGIAITTSVLTAEVSKKLATVPQAAQFGLTGPTALGYVENIKHLPEPLRDQVRQVYADGLQRVSSHSSKESRMVEHVALYILSSGTSSGEAVLANIRASDFIDEINSGEGPREDCGLYKLVQLVTPPHSLKSESDVLKFHTRLVKGEEKAEVEGQACTWNPLCVLIADGKDEEVVEVLQLKEGSVEERLKSKARSAVEVYKDMCGNAEVYDAGQ</sequence>
<comment type="subcellular location">
    <subcellularLocation>
        <location evidence="1">Cell membrane</location>
        <topology evidence="1">Multi-pass membrane protein</topology>
    </subcellularLocation>
</comment>
<evidence type="ECO:0000256" key="5">
    <source>
        <dbReference type="ARBA" id="ARBA00022692"/>
    </source>
</evidence>
<dbReference type="HOGENOM" id="CLU_000960_22_0_1"/>
<reference evidence="15" key="1">
    <citation type="journal article" date="2013" name="Genome Announc.">
        <title>Draft genome sequence of Pseudozyma brasiliensis sp. nov. strain GHG001, a high producer of endo-1,4-xylanase isolated from an insect pest of sugarcane.</title>
        <authorList>
            <person name="Oliveira J.V.D.C."/>
            <person name="dos Santos R.A.C."/>
            <person name="Borges T.A."/>
            <person name="Riano-Pachon D.M."/>
            <person name="Goldman G.H."/>
        </authorList>
    </citation>
    <scope>NUCLEOTIDE SEQUENCE [LARGE SCALE GENOMIC DNA]</scope>
    <source>
        <strain evidence="15">GHG001</strain>
    </source>
</reference>
<dbReference type="InterPro" id="IPR036259">
    <property type="entry name" value="MFS_trans_sf"/>
</dbReference>
<feature type="transmembrane region" description="Helical" evidence="12">
    <location>
        <begin position="40"/>
        <end position="65"/>
    </location>
</feature>
<feature type="transmembrane region" description="Helical" evidence="12">
    <location>
        <begin position="111"/>
        <end position="135"/>
    </location>
</feature>
<feature type="transmembrane region" description="Helical" evidence="12">
    <location>
        <begin position="196"/>
        <end position="213"/>
    </location>
</feature>
<feature type="transmembrane region" description="Helical" evidence="12">
    <location>
        <begin position="372"/>
        <end position="388"/>
    </location>
</feature>
<dbReference type="GO" id="GO:0005886">
    <property type="term" value="C:plasma membrane"/>
    <property type="evidence" value="ECO:0007669"/>
    <property type="project" value="UniProtKB-SubCell"/>
</dbReference>
<feature type="region of interest" description="Disordered" evidence="11">
    <location>
        <begin position="1"/>
        <end position="20"/>
    </location>
</feature>
<keyword evidence="5 12" id="KW-0812">Transmembrane</keyword>
<keyword evidence="8" id="KW-0325">Glycoprotein</keyword>
<protein>
    <recommendedName>
        <fullName evidence="9">MFS-type efflux pump MMF1</fullName>
    </recommendedName>
    <alternativeName>
        <fullName evidence="10">Mannosylerythritol lipids (MELs) biosynthesis cluster protein MMF1</fullName>
    </alternativeName>
</protein>
<evidence type="ECO:0000256" key="1">
    <source>
        <dbReference type="ARBA" id="ARBA00004651"/>
    </source>
</evidence>
<feature type="domain" description="Major facilitator superfamily (MFS) profile" evidence="13">
    <location>
        <begin position="43"/>
        <end position="494"/>
    </location>
</feature>
<feature type="transmembrane region" description="Helical" evidence="12">
    <location>
        <begin position="263"/>
        <end position="285"/>
    </location>
</feature>
<feature type="transmembrane region" description="Helical" evidence="12">
    <location>
        <begin position="234"/>
        <end position="251"/>
    </location>
</feature>
<organism evidence="14 15">
    <name type="scientific">Kalmanozyma brasiliensis (strain GHG001)</name>
    <name type="common">Yeast</name>
    <name type="synonym">Pseudozyma brasiliensis</name>
    <dbReference type="NCBI Taxonomy" id="1365824"/>
    <lineage>
        <taxon>Eukaryota</taxon>
        <taxon>Fungi</taxon>
        <taxon>Dikarya</taxon>
        <taxon>Basidiomycota</taxon>
        <taxon>Ustilaginomycotina</taxon>
        <taxon>Ustilaginomycetes</taxon>
        <taxon>Ustilaginales</taxon>
        <taxon>Ustilaginaceae</taxon>
        <taxon>Kalmanozyma</taxon>
    </lineage>
</organism>
<comment type="similarity">
    <text evidence="2">Belongs to the major facilitator superfamily.</text>
</comment>
<evidence type="ECO:0000256" key="2">
    <source>
        <dbReference type="ARBA" id="ARBA00008335"/>
    </source>
</evidence>
<evidence type="ECO:0000256" key="3">
    <source>
        <dbReference type="ARBA" id="ARBA00022448"/>
    </source>
</evidence>
<evidence type="ECO:0000256" key="12">
    <source>
        <dbReference type="SAM" id="Phobius"/>
    </source>
</evidence>
<evidence type="ECO:0000256" key="7">
    <source>
        <dbReference type="ARBA" id="ARBA00023136"/>
    </source>
</evidence>
<evidence type="ECO:0000256" key="10">
    <source>
        <dbReference type="ARBA" id="ARBA00079488"/>
    </source>
</evidence>
<evidence type="ECO:0000313" key="14">
    <source>
        <dbReference type="EMBL" id="EST05592.1"/>
    </source>
</evidence>
<evidence type="ECO:0000256" key="11">
    <source>
        <dbReference type="SAM" id="MobiDB-lite"/>
    </source>
</evidence>
<feature type="transmembrane region" description="Helical" evidence="12">
    <location>
        <begin position="306"/>
        <end position="326"/>
    </location>
</feature>
<dbReference type="Proteomes" id="UP000019377">
    <property type="component" value="Unassembled WGS sequence"/>
</dbReference>
<dbReference type="eggNOG" id="KOG0254">
    <property type="taxonomic scope" value="Eukaryota"/>
</dbReference>
<dbReference type="PANTHER" id="PTHR23501:SF102">
    <property type="entry name" value="DRUG TRANSPORTER, PUTATIVE (AFU_ORTHOLOGUE AFUA_3G08530)-RELATED"/>
    <property type="match status" value="1"/>
</dbReference>
<keyword evidence="3" id="KW-0813">Transport</keyword>
<dbReference type="OrthoDB" id="3335062at2759"/>
<dbReference type="PROSITE" id="PS50850">
    <property type="entry name" value="MFS"/>
    <property type="match status" value="1"/>
</dbReference>
<dbReference type="FunFam" id="1.20.1720.10:FF:000065">
    <property type="entry name" value="Chromosome 7, whole genome shotgun sequence"/>
    <property type="match status" value="1"/>
</dbReference>
<evidence type="ECO:0000256" key="9">
    <source>
        <dbReference type="ARBA" id="ARBA00070111"/>
    </source>
</evidence>